<dbReference type="Proteomes" id="UP001208690">
    <property type="component" value="Unassembled WGS sequence"/>
</dbReference>
<feature type="transmembrane region" description="Helical" evidence="7">
    <location>
        <begin position="138"/>
        <end position="158"/>
    </location>
</feature>
<dbReference type="InterPro" id="IPR050925">
    <property type="entry name" value="Rhomboid_protease_S54"/>
</dbReference>
<feature type="transmembrane region" description="Helical" evidence="7">
    <location>
        <begin position="20"/>
        <end position="42"/>
    </location>
</feature>
<keyword evidence="6 7" id="KW-0472">Membrane</keyword>
<dbReference type="InterPro" id="IPR022764">
    <property type="entry name" value="Peptidase_S54_rhomboid_dom"/>
</dbReference>
<keyword evidence="9" id="KW-0645">Protease</keyword>
<proteinExistence type="inferred from homology"/>
<comment type="subcellular location">
    <subcellularLocation>
        <location evidence="1">Membrane</location>
        <topology evidence="1">Multi-pass membrane protein</topology>
    </subcellularLocation>
</comment>
<comment type="caution">
    <text evidence="9">The sequence shown here is derived from an EMBL/GenBank/DDBJ whole genome shotgun (WGS) entry which is preliminary data.</text>
</comment>
<evidence type="ECO:0000313" key="10">
    <source>
        <dbReference type="Proteomes" id="UP001208690"/>
    </source>
</evidence>
<feature type="transmembrane region" description="Helical" evidence="7">
    <location>
        <begin position="170"/>
        <end position="188"/>
    </location>
</feature>
<feature type="transmembrane region" description="Helical" evidence="7">
    <location>
        <begin position="77"/>
        <end position="100"/>
    </location>
</feature>
<feature type="domain" description="Peptidase S54 rhomboid" evidence="8">
    <location>
        <begin position="76"/>
        <end position="211"/>
    </location>
</feature>
<organism evidence="9 10">
    <name type="scientific">Roseobacter sinensis</name>
    <dbReference type="NCBI Taxonomy" id="2931391"/>
    <lineage>
        <taxon>Bacteria</taxon>
        <taxon>Pseudomonadati</taxon>
        <taxon>Pseudomonadota</taxon>
        <taxon>Alphaproteobacteria</taxon>
        <taxon>Rhodobacterales</taxon>
        <taxon>Roseobacteraceae</taxon>
        <taxon>Roseobacter</taxon>
    </lineage>
</organism>
<dbReference type="GO" id="GO:0008233">
    <property type="term" value="F:peptidase activity"/>
    <property type="evidence" value="ECO:0007669"/>
    <property type="project" value="UniProtKB-KW"/>
</dbReference>
<keyword evidence="3 7" id="KW-0812">Transmembrane</keyword>
<comment type="similarity">
    <text evidence="2">Belongs to the peptidase S54 family.</text>
</comment>
<accession>A0ABT3BJQ6</accession>
<name>A0ABT3BJQ6_9RHOB</name>
<dbReference type="PANTHER" id="PTHR43731">
    <property type="entry name" value="RHOMBOID PROTEASE"/>
    <property type="match status" value="1"/>
</dbReference>
<evidence type="ECO:0000256" key="1">
    <source>
        <dbReference type="ARBA" id="ARBA00004141"/>
    </source>
</evidence>
<evidence type="ECO:0000256" key="3">
    <source>
        <dbReference type="ARBA" id="ARBA00022692"/>
    </source>
</evidence>
<evidence type="ECO:0000256" key="6">
    <source>
        <dbReference type="ARBA" id="ARBA00023136"/>
    </source>
</evidence>
<keyword evidence="5 7" id="KW-1133">Transmembrane helix</keyword>
<feature type="transmembrane region" description="Helical" evidence="7">
    <location>
        <begin position="112"/>
        <end position="132"/>
    </location>
</feature>
<evidence type="ECO:0000256" key="4">
    <source>
        <dbReference type="ARBA" id="ARBA00022801"/>
    </source>
</evidence>
<dbReference type="RefSeq" id="WP_263846019.1">
    <property type="nucleotide sequence ID" value="NZ_JALIEB010000020.1"/>
</dbReference>
<gene>
    <name evidence="9" type="ORF">MUB52_20450</name>
</gene>
<dbReference type="SUPFAM" id="SSF144091">
    <property type="entry name" value="Rhomboid-like"/>
    <property type="match status" value="1"/>
</dbReference>
<reference evidence="9 10" key="1">
    <citation type="submission" date="2022-04" db="EMBL/GenBank/DDBJ databases">
        <title>Roseobacter sp. WL0113 is a bacterium isolated from neritic sediment.</title>
        <authorList>
            <person name="Wang L."/>
            <person name="He W."/>
            <person name="Zhang D.-F."/>
        </authorList>
    </citation>
    <scope>NUCLEOTIDE SEQUENCE [LARGE SCALE GENOMIC DNA]</scope>
    <source>
        <strain evidence="9 10">WL0113</strain>
    </source>
</reference>
<dbReference type="Gene3D" id="1.20.1540.10">
    <property type="entry name" value="Rhomboid-like"/>
    <property type="match status" value="1"/>
</dbReference>
<evidence type="ECO:0000259" key="8">
    <source>
        <dbReference type="Pfam" id="PF01694"/>
    </source>
</evidence>
<keyword evidence="10" id="KW-1185">Reference proteome</keyword>
<evidence type="ECO:0000256" key="7">
    <source>
        <dbReference type="SAM" id="Phobius"/>
    </source>
</evidence>
<dbReference type="GO" id="GO:0006508">
    <property type="term" value="P:proteolysis"/>
    <property type="evidence" value="ECO:0007669"/>
    <property type="project" value="UniProtKB-KW"/>
</dbReference>
<keyword evidence="4" id="KW-0378">Hydrolase</keyword>
<evidence type="ECO:0000256" key="2">
    <source>
        <dbReference type="ARBA" id="ARBA00009045"/>
    </source>
</evidence>
<dbReference type="Pfam" id="PF01694">
    <property type="entry name" value="Rhomboid"/>
    <property type="match status" value="1"/>
</dbReference>
<dbReference type="InterPro" id="IPR035952">
    <property type="entry name" value="Rhomboid-like_sf"/>
</dbReference>
<evidence type="ECO:0000256" key="5">
    <source>
        <dbReference type="ARBA" id="ARBA00022989"/>
    </source>
</evidence>
<evidence type="ECO:0000313" key="9">
    <source>
        <dbReference type="EMBL" id="MCV3273812.1"/>
    </source>
</evidence>
<dbReference type="PANTHER" id="PTHR43731:SF14">
    <property type="entry name" value="PRESENILIN-ASSOCIATED RHOMBOID-LIKE PROTEIN, MITOCHONDRIAL"/>
    <property type="match status" value="1"/>
</dbReference>
<dbReference type="EMBL" id="JALIEB010000020">
    <property type="protein sequence ID" value="MCV3273812.1"/>
    <property type="molecule type" value="Genomic_DNA"/>
</dbReference>
<protein>
    <submittedName>
        <fullName evidence="9">Rhomboid family intramembrane serine protease</fullName>
    </submittedName>
</protein>
<sequence>MTAQHSRFPQLHVKPGRGVLVGIIVLCCLAEAALVLGDAGVIPAPRLRQTAYEYAGFWPGLLGAWTANYPLQPYAMFLTYAFLHAGVVHLAVNMMTLYSLGNIVVQRVGAKGFTLLYVLSVVGGGAGFGLMADTLRPMVGASGGLFGLAGGILAWSYVDRFTARAKLWPVVRGASLLLLLNVVLWWLMDGLLAWETHLGGFVAGWIAALLIDPRSVIEESDTGPVQDDGDD</sequence>